<keyword evidence="2" id="KW-1185">Reference proteome</keyword>
<protein>
    <submittedName>
        <fullName evidence="1">Uncharacterized protein</fullName>
    </submittedName>
</protein>
<name>A0AAD3Y930_NEPGR</name>
<evidence type="ECO:0000313" key="2">
    <source>
        <dbReference type="Proteomes" id="UP001279734"/>
    </source>
</evidence>
<dbReference type="Proteomes" id="UP001279734">
    <property type="component" value="Unassembled WGS sequence"/>
</dbReference>
<evidence type="ECO:0000313" key="1">
    <source>
        <dbReference type="EMBL" id="GMH31816.1"/>
    </source>
</evidence>
<gene>
    <name evidence="1" type="ORF">Nepgr_033660</name>
</gene>
<reference evidence="1" key="1">
    <citation type="submission" date="2023-05" db="EMBL/GenBank/DDBJ databases">
        <title>Nepenthes gracilis genome sequencing.</title>
        <authorList>
            <person name="Fukushima K."/>
        </authorList>
    </citation>
    <scope>NUCLEOTIDE SEQUENCE</scope>
    <source>
        <strain evidence="1">SING2019-196</strain>
    </source>
</reference>
<proteinExistence type="predicted"/>
<organism evidence="1 2">
    <name type="scientific">Nepenthes gracilis</name>
    <name type="common">Slender pitcher plant</name>
    <dbReference type="NCBI Taxonomy" id="150966"/>
    <lineage>
        <taxon>Eukaryota</taxon>
        <taxon>Viridiplantae</taxon>
        <taxon>Streptophyta</taxon>
        <taxon>Embryophyta</taxon>
        <taxon>Tracheophyta</taxon>
        <taxon>Spermatophyta</taxon>
        <taxon>Magnoliopsida</taxon>
        <taxon>eudicotyledons</taxon>
        <taxon>Gunneridae</taxon>
        <taxon>Pentapetalae</taxon>
        <taxon>Caryophyllales</taxon>
        <taxon>Nepenthaceae</taxon>
        <taxon>Nepenthes</taxon>
    </lineage>
</organism>
<sequence>MNSVRMRETSQKRRTDPMFILPWPIASTKRRHGKQEQETNVMNCCLRIALHLFVELASASVGQAAGLFLLRCLGYMKAADAPDMPYGLCVSEYPGWRLCAAQGVVLLIQAGAWMFWQSIESGVELVVTTIVVGIPEKATTLQSAP</sequence>
<dbReference type="EMBL" id="BSYO01000041">
    <property type="protein sequence ID" value="GMH31816.1"/>
    <property type="molecule type" value="Genomic_DNA"/>
</dbReference>
<accession>A0AAD3Y930</accession>
<dbReference type="AlphaFoldDB" id="A0AAD3Y930"/>
<comment type="caution">
    <text evidence="1">The sequence shown here is derived from an EMBL/GenBank/DDBJ whole genome shotgun (WGS) entry which is preliminary data.</text>
</comment>